<keyword evidence="5" id="KW-0378">Hydrolase</keyword>
<dbReference type="PANTHER" id="PTHR42693">
    <property type="entry name" value="ARYLSULFATASE FAMILY MEMBER"/>
    <property type="match status" value="1"/>
</dbReference>
<evidence type="ECO:0000256" key="3">
    <source>
        <dbReference type="ARBA" id="ARBA00022723"/>
    </source>
</evidence>
<dbReference type="SUPFAM" id="SSF53649">
    <property type="entry name" value="Alkaline phosphatase-like"/>
    <property type="match status" value="1"/>
</dbReference>
<dbReference type="InterPro" id="IPR024607">
    <property type="entry name" value="Sulfatase_CS"/>
</dbReference>
<feature type="domain" description="Sulfatase N-terminal" evidence="8">
    <location>
        <begin position="72"/>
        <end position="206"/>
    </location>
</feature>
<evidence type="ECO:0000313" key="9">
    <source>
        <dbReference type="EMBL" id="SVB65058.1"/>
    </source>
</evidence>
<gene>
    <name evidence="9" type="ORF">METZ01_LOCUS217912</name>
</gene>
<keyword evidence="7" id="KW-0472">Membrane</keyword>
<dbReference type="PANTHER" id="PTHR42693:SF42">
    <property type="entry name" value="ARYLSULFATASE G"/>
    <property type="match status" value="1"/>
</dbReference>
<evidence type="ECO:0000256" key="6">
    <source>
        <dbReference type="ARBA" id="ARBA00022837"/>
    </source>
</evidence>
<dbReference type="GO" id="GO:0004065">
    <property type="term" value="F:arylsulfatase activity"/>
    <property type="evidence" value="ECO:0007669"/>
    <property type="project" value="TreeGrafter"/>
</dbReference>
<evidence type="ECO:0000256" key="2">
    <source>
        <dbReference type="ARBA" id="ARBA00008779"/>
    </source>
</evidence>
<feature type="non-terminal residue" evidence="9">
    <location>
        <position position="1"/>
    </location>
</feature>
<comment type="cofactor">
    <cofactor evidence="1">
        <name>Ca(2+)</name>
        <dbReference type="ChEBI" id="CHEBI:29108"/>
    </cofactor>
</comment>
<reference evidence="9" key="1">
    <citation type="submission" date="2018-05" db="EMBL/GenBank/DDBJ databases">
        <authorList>
            <person name="Lanie J.A."/>
            <person name="Ng W.-L."/>
            <person name="Kazmierczak K.M."/>
            <person name="Andrzejewski T.M."/>
            <person name="Davidsen T.M."/>
            <person name="Wayne K.J."/>
            <person name="Tettelin H."/>
            <person name="Glass J.I."/>
            <person name="Rusch D."/>
            <person name="Podicherti R."/>
            <person name="Tsui H.-C.T."/>
            <person name="Winkler M.E."/>
        </authorList>
    </citation>
    <scope>NUCLEOTIDE SEQUENCE</scope>
</reference>
<evidence type="ECO:0000256" key="5">
    <source>
        <dbReference type="ARBA" id="ARBA00022801"/>
    </source>
</evidence>
<keyword evidence="3" id="KW-0479">Metal-binding</keyword>
<protein>
    <recommendedName>
        <fullName evidence="8">Sulfatase N-terminal domain-containing protein</fullName>
    </recommendedName>
</protein>
<feature type="non-terminal residue" evidence="9">
    <location>
        <position position="211"/>
    </location>
</feature>
<dbReference type="PROSITE" id="PS00149">
    <property type="entry name" value="SULFATASE_2"/>
    <property type="match status" value="1"/>
</dbReference>
<dbReference type="AlphaFoldDB" id="A0A382FPR6"/>
<evidence type="ECO:0000256" key="7">
    <source>
        <dbReference type="SAM" id="Phobius"/>
    </source>
</evidence>
<evidence type="ECO:0000259" key="8">
    <source>
        <dbReference type="Pfam" id="PF00884"/>
    </source>
</evidence>
<evidence type="ECO:0000256" key="1">
    <source>
        <dbReference type="ARBA" id="ARBA00001913"/>
    </source>
</evidence>
<dbReference type="PROSITE" id="PS00523">
    <property type="entry name" value="SULFATASE_1"/>
    <property type="match status" value="1"/>
</dbReference>
<accession>A0A382FPR6</accession>
<dbReference type="GO" id="GO:0046872">
    <property type="term" value="F:metal ion binding"/>
    <property type="evidence" value="ECO:0007669"/>
    <property type="project" value="UniProtKB-KW"/>
</dbReference>
<dbReference type="Pfam" id="PF00884">
    <property type="entry name" value="Sulfatase"/>
    <property type="match status" value="1"/>
</dbReference>
<keyword evidence="7" id="KW-1133">Transmembrane helix</keyword>
<keyword evidence="6" id="KW-0106">Calcium</keyword>
<evidence type="ECO:0000256" key="4">
    <source>
        <dbReference type="ARBA" id="ARBA00022729"/>
    </source>
</evidence>
<name>A0A382FPR6_9ZZZZ</name>
<dbReference type="InterPro" id="IPR017850">
    <property type="entry name" value="Alkaline_phosphatase_core_sf"/>
</dbReference>
<keyword evidence="4" id="KW-0732">Signal</keyword>
<dbReference type="InterPro" id="IPR000917">
    <property type="entry name" value="Sulfatase_N"/>
</dbReference>
<dbReference type="EMBL" id="UINC01051199">
    <property type="protein sequence ID" value="SVB65058.1"/>
    <property type="molecule type" value="Genomic_DNA"/>
</dbReference>
<sequence>VELKTEGHMQWVRGAGLVLGVPLILLIGLVIVAFFIRVVMIEMQGPAVDEEHLAAKKIYLEQLQPGVEKPFNIVLIFFDDLGWGDLSSYGNPYIETPHIDALAGEGLRMTNFYSASPVCTPSRAALLTGRFPPRTKTDRHVFFNDYHLVGFGRRMLGLANELPKEEITLAEILQQVGYRTHMVGKWHLGARAGYRPTDFGFDNWFGVLYSN</sequence>
<organism evidence="9">
    <name type="scientific">marine metagenome</name>
    <dbReference type="NCBI Taxonomy" id="408172"/>
    <lineage>
        <taxon>unclassified sequences</taxon>
        <taxon>metagenomes</taxon>
        <taxon>ecological metagenomes</taxon>
    </lineage>
</organism>
<feature type="transmembrane region" description="Helical" evidence="7">
    <location>
        <begin position="15"/>
        <end position="36"/>
    </location>
</feature>
<dbReference type="Gene3D" id="3.40.720.10">
    <property type="entry name" value="Alkaline Phosphatase, subunit A"/>
    <property type="match status" value="1"/>
</dbReference>
<comment type="similarity">
    <text evidence="2">Belongs to the sulfatase family.</text>
</comment>
<proteinExistence type="inferred from homology"/>
<keyword evidence="7" id="KW-0812">Transmembrane</keyword>
<dbReference type="InterPro" id="IPR050738">
    <property type="entry name" value="Sulfatase"/>
</dbReference>